<dbReference type="InterPro" id="IPR025605">
    <property type="entry name" value="OST-HTH/LOTUS_dom"/>
</dbReference>
<dbReference type="CDD" id="cd11297">
    <property type="entry name" value="PIN_LabA-like_N_1"/>
    <property type="match status" value="1"/>
</dbReference>
<dbReference type="InterPro" id="IPR021139">
    <property type="entry name" value="NYN"/>
</dbReference>
<sequence>MNEGKFNIAILIDGDNAQAKLIKDIIAEVSKYGKATVRRIYGDWTNQHMNSWKEIVNQYSINPIQKFSYTSGKNSTDSSLIIDAMDILHGKSVDGFCIVSSDSDYTGLAKRIREEGLFVMGIGRSTTPIAFVNSCEIFTFTENLVSDNEDDDNDISGLFGKEKENTADKSDREIRKNMVVQKEKDASLPKKFPKIDITLIDKAFDIATNDEDETTYIAKVGLSLRKMDPSFDARTYGFKNLTQLFESLKKYEVIKNEVNGLNHPMVKLK</sequence>
<dbReference type="CDD" id="cd10146">
    <property type="entry name" value="LabA_like_C"/>
    <property type="match status" value="1"/>
</dbReference>
<dbReference type="PANTHER" id="PTHR35811:SF1">
    <property type="entry name" value="HTH OST-TYPE DOMAIN-CONTAINING PROTEIN"/>
    <property type="match status" value="1"/>
</dbReference>
<feature type="domain" description="HTH OST-type" evidence="1">
    <location>
        <begin position="195"/>
        <end position="269"/>
    </location>
</feature>
<protein>
    <submittedName>
        <fullName evidence="2">NYN domain-containing protein</fullName>
    </submittedName>
</protein>
<evidence type="ECO:0000313" key="2">
    <source>
        <dbReference type="EMBL" id="MDN3705873.1"/>
    </source>
</evidence>
<dbReference type="InterPro" id="IPR041966">
    <property type="entry name" value="LOTUS-like"/>
</dbReference>
<dbReference type="Gene3D" id="3.30.420.610">
    <property type="entry name" value="LOTUS domain-like"/>
    <property type="match status" value="1"/>
</dbReference>
<evidence type="ECO:0000313" key="3">
    <source>
        <dbReference type="Proteomes" id="UP001242368"/>
    </source>
</evidence>
<dbReference type="PROSITE" id="PS51644">
    <property type="entry name" value="HTH_OST"/>
    <property type="match status" value="1"/>
</dbReference>
<dbReference type="Gene3D" id="3.40.50.1010">
    <property type="entry name" value="5'-nuclease"/>
    <property type="match status" value="1"/>
</dbReference>
<gene>
    <name evidence="2" type="ORF">QW060_01880</name>
</gene>
<name>A0ABT8CMX8_9FLAO</name>
<dbReference type="Pfam" id="PF01936">
    <property type="entry name" value="NYN"/>
    <property type="match status" value="1"/>
</dbReference>
<comment type="caution">
    <text evidence="2">The sequence shown here is derived from an EMBL/GenBank/DDBJ whole genome shotgun (WGS) entry which is preliminary data.</text>
</comment>
<dbReference type="Pfam" id="PF12872">
    <property type="entry name" value="OST-HTH"/>
    <property type="match status" value="1"/>
</dbReference>
<evidence type="ECO:0000259" key="1">
    <source>
        <dbReference type="PROSITE" id="PS51644"/>
    </source>
</evidence>
<proteinExistence type="predicted"/>
<accession>A0ABT8CMX8</accession>
<dbReference type="PANTHER" id="PTHR35811">
    <property type="entry name" value="SLR1870 PROTEIN"/>
    <property type="match status" value="1"/>
</dbReference>
<dbReference type="Proteomes" id="UP001242368">
    <property type="component" value="Unassembled WGS sequence"/>
</dbReference>
<keyword evidence="3" id="KW-1185">Reference proteome</keyword>
<dbReference type="EMBL" id="JAUFQU010000001">
    <property type="protein sequence ID" value="MDN3705873.1"/>
    <property type="molecule type" value="Genomic_DNA"/>
</dbReference>
<organism evidence="2 3">
    <name type="scientific">Paenimyroides ceti</name>
    <dbReference type="NCBI Taxonomy" id="395087"/>
    <lineage>
        <taxon>Bacteria</taxon>
        <taxon>Pseudomonadati</taxon>
        <taxon>Bacteroidota</taxon>
        <taxon>Flavobacteriia</taxon>
        <taxon>Flavobacteriales</taxon>
        <taxon>Flavobacteriaceae</taxon>
        <taxon>Paenimyroides</taxon>
    </lineage>
</organism>
<dbReference type="RefSeq" id="WP_290362021.1">
    <property type="nucleotide sequence ID" value="NZ_JAUFQU010000001.1"/>
</dbReference>
<reference evidence="3" key="1">
    <citation type="journal article" date="2019" name="Int. J. Syst. Evol. Microbiol.">
        <title>The Global Catalogue of Microorganisms (GCM) 10K type strain sequencing project: providing services to taxonomists for standard genome sequencing and annotation.</title>
        <authorList>
            <consortium name="The Broad Institute Genomics Platform"/>
            <consortium name="The Broad Institute Genome Sequencing Center for Infectious Disease"/>
            <person name="Wu L."/>
            <person name="Ma J."/>
        </authorList>
    </citation>
    <scope>NUCLEOTIDE SEQUENCE [LARGE SCALE GENOMIC DNA]</scope>
    <source>
        <strain evidence="3">CECT 7184</strain>
    </source>
</reference>